<accession>A0A328U6Z7</accession>
<dbReference type="EMBL" id="QLUW01000002">
    <property type="protein sequence ID" value="RAP76725.1"/>
    <property type="molecule type" value="Genomic_DNA"/>
</dbReference>
<evidence type="ECO:0000256" key="1">
    <source>
        <dbReference type="SAM" id="SignalP"/>
    </source>
</evidence>
<reference evidence="3 4" key="1">
    <citation type="submission" date="2018-06" db="EMBL/GenBank/DDBJ databases">
        <title>Paenibacillus montanisoli sp. nov., isolated from mountain area soil.</title>
        <authorList>
            <person name="Wu M."/>
        </authorList>
    </citation>
    <scope>NUCLEOTIDE SEQUENCE [LARGE SCALE GENOMIC DNA]</scope>
    <source>
        <strain evidence="3 4">RA17</strain>
    </source>
</reference>
<comment type="caution">
    <text evidence="3">The sequence shown here is derived from an EMBL/GenBank/DDBJ whole genome shotgun (WGS) entry which is preliminary data.</text>
</comment>
<evidence type="ECO:0000313" key="3">
    <source>
        <dbReference type="EMBL" id="RAP76725.1"/>
    </source>
</evidence>
<feature type="signal peptide" evidence="1">
    <location>
        <begin position="1"/>
        <end position="20"/>
    </location>
</feature>
<gene>
    <name evidence="3" type="ORF">DL346_15375</name>
</gene>
<evidence type="ECO:0000313" key="4">
    <source>
        <dbReference type="Proteomes" id="UP000249260"/>
    </source>
</evidence>
<feature type="chain" id="PRO_5039474383" evidence="1">
    <location>
        <begin position="21"/>
        <end position="514"/>
    </location>
</feature>
<name>A0A328U6Z7_9BACL</name>
<dbReference type="PANTHER" id="PTHR43649">
    <property type="entry name" value="ARABINOSE-BINDING PROTEIN-RELATED"/>
    <property type="match status" value="1"/>
</dbReference>
<dbReference type="Pfam" id="PF12010">
    <property type="entry name" value="DUF3502"/>
    <property type="match status" value="1"/>
</dbReference>
<dbReference type="InterPro" id="IPR050490">
    <property type="entry name" value="Bact_solute-bd_prot1"/>
</dbReference>
<proteinExistence type="predicted"/>
<feature type="domain" description="DUF3502" evidence="2">
    <location>
        <begin position="444"/>
        <end position="511"/>
    </location>
</feature>
<dbReference type="OrthoDB" id="7936627at2"/>
<dbReference type="InterPro" id="IPR022627">
    <property type="entry name" value="DUF3502"/>
</dbReference>
<keyword evidence="1" id="KW-0732">Signal</keyword>
<dbReference type="Proteomes" id="UP000249260">
    <property type="component" value="Unassembled WGS sequence"/>
</dbReference>
<dbReference type="PANTHER" id="PTHR43649:SF17">
    <property type="entry name" value="ABC TRANSPORTER SOLUTE BINDING PROTEIN-SUGAR TRANSPORT"/>
    <property type="match status" value="1"/>
</dbReference>
<organism evidence="3 4">
    <name type="scientific">Paenibacillus montanisoli</name>
    <dbReference type="NCBI Taxonomy" id="2081970"/>
    <lineage>
        <taxon>Bacteria</taxon>
        <taxon>Bacillati</taxon>
        <taxon>Bacillota</taxon>
        <taxon>Bacilli</taxon>
        <taxon>Bacillales</taxon>
        <taxon>Paenibacillaceae</taxon>
        <taxon>Paenibacillus</taxon>
    </lineage>
</organism>
<sequence length="514" mass="56228">MGKRHHLVLPLLLACSLVAAGCGSNGGNNNANSADAGNSANANKSTNASGDSKLDPYNIVMVFPGPEPKDQKLVLDEVNKILTKKINATLEIKSIDWSAWGDKTNLMFASDEPFDLMFTAGWFGFTQQVAKGQFIPLDDLVNQYGQDFLKTIDPAIVDAARVGGKLYGMVANKEFAADKGLILRKDLVEKYKFDLSQVKELADMEPLFKTIKENEPGVTPFITTGGASPSAMILDYGYYDMLGEGPGELVRSGTELKVINKIEDPKYMEYAKLMRKWYEAGYINKDAATLQDIGKALGAGKAFAQTGSFKPGSNLDNSRNQGTELVEVQLATPFTSTTDATSAVLAISRTSKDPARAMQFVNLLYTDKDIMNLLINGIEGKHYVKKSDNVIDFPEGVDAGSSGYPPTRNWMLGNLPLVHLWASEDPQKWEAYAAYNKGAEKSRALGFAFNAEPVKTEIAATSNVEKEFKNVIVTGSVDPEKYISEFIEKMKAAGMDKIIAEKQKQLDEWAKANQ</sequence>
<protein>
    <submittedName>
        <fullName evidence="3">ABC transporter substrate-binding protein</fullName>
    </submittedName>
</protein>
<dbReference type="SUPFAM" id="SSF53850">
    <property type="entry name" value="Periplasmic binding protein-like II"/>
    <property type="match status" value="1"/>
</dbReference>
<keyword evidence="4" id="KW-1185">Reference proteome</keyword>
<evidence type="ECO:0000259" key="2">
    <source>
        <dbReference type="Pfam" id="PF12010"/>
    </source>
</evidence>
<dbReference type="InterPro" id="IPR006059">
    <property type="entry name" value="SBP"/>
</dbReference>
<dbReference type="Gene3D" id="3.40.190.10">
    <property type="entry name" value="Periplasmic binding protein-like II"/>
    <property type="match status" value="2"/>
</dbReference>
<dbReference type="PROSITE" id="PS51257">
    <property type="entry name" value="PROKAR_LIPOPROTEIN"/>
    <property type="match status" value="1"/>
</dbReference>
<dbReference type="RefSeq" id="WP_112882939.1">
    <property type="nucleotide sequence ID" value="NZ_QLUW01000002.1"/>
</dbReference>
<dbReference type="Pfam" id="PF01547">
    <property type="entry name" value="SBP_bac_1"/>
    <property type="match status" value="1"/>
</dbReference>
<dbReference type="AlphaFoldDB" id="A0A328U6Z7"/>